<comment type="caution">
    <text evidence="1">The sequence shown here is derived from an EMBL/GenBank/DDBJ whole genome shotgun (WGS) entry which is preliminary data.</text>
</comment>
<evidence type="ECO:0000313" key="2">
    <source>
        <dbReference type="Proteomes" id="UP000831701"/>
    </source>
</evidence>
<accession>A0ACB8WM87</accession>
<sequence length="182" mass="20405">MKHTLSDFKEENKGWYFCNITAEIPFITQKHSEGTEISILKSIGHTTYPSLPIVTSEQATPIDHQPFMEQWMWITLGVLAFILIVLLVVCAVLRRRHRTSRAGGRIFNNSSVGMLYAQQVTLFVLSDAEDPVYANTRSVVSKQPSPRPGGPADNLKAVSSSENLRNPSPGQRYGEGNRRHRP</sequence>
<keyword evidence="2" id="KW-1185">Reference proteome</keyword>
<evidence type="ECO:0000313" key="1">
    <source>
        <dbReference type="EMBL" id="KAI3368921.1"/>
    </source>
</evidence>
<gene>
    <name evidence="1" type="ORF">L3Q82_025895</name>
</gene>
<name>A0ACB8WM87_9TELE</name>
<dbReference type="EMBL" id="CM041538">
    <property type="protein sequence ID" value="KAI3368921.1"/>
    <property type="molecule type" value="Genomic_DNA"/>
</dbReference>
<reference evidence="1" key="1">
    <citation type="submission" date="2022-04" db="EMBL/GenBank/DDBJ databases">
        <title>Jade perch genome.</title>
        <authorList>
            <person name="Chao B."/>
        </authorList>
    </citation>
    <scope>NUCLEOTIDE SEQUENCE</scope>
    <source>
        <strain evidence="1">CB-2022</strain>
    </source>
</reference>
<proteinExistence type="predicted"/>
<protein>
    <submittedName>
        <fullName evidence="1">Uncharacterized protein</fullName>
    </submittedName>
</protein>
<dbReference type="Proteomes" id="UP000831701">
    <property type="component" value="Chromosome 8"/>
</dbReference>
<organism evidence="1 2">
    <name type="scientific">Scortum barcoo</name>
    <name type="common">barcoo grunter</name>
    <dbReference type="NCBI Taxonomy" id="214431"/>
    <lineage>
        <taxon>Eukaryota</taxon>
        <taxon>Metazoa</taxon>
        <taxon>Chordata</taxon>
        <taxon>Craniata</taxon>
        <taxon>Vertebrata</taxon>
        <taxon>Euteleostomi</taxon>
        <taxon>Actinopterygii</taxon>
        <taxon>Neopterygii</taxon>
        <taxon>Teleostei</taxon>
        <taxon>Neoteleostei</taxon>
        <taxon>Acanthomorphata</taxon>
        <taxon>Eupercaria</taxon>
        <taxon>Centrarchiformes</taxon>
        <taxon>Terapontoidei</taxon>
        <taxon>Terapontidae</taxon>
        <taxon>Scortum</taxon>
    </lineage>
</organism>